<dbReference type="Pfam" id="PF01047">
    <property type="entry name" value="MarR"/>
    <property type="match status" value="1"/>
</dbReference>
<evidence type="ECO:0000313" key="2">
    <source>
        <dbReference type="EMBL" id="THG30194.1"/>
    </source>
</evidence>
<dbReference type="PROSITE" id="PS50995">
    <property type="entry name" value="HTH_MARR_2"/>
    <property type="match status" value="1"/>
</dbReference>
<feature type="domain" description="HTH marR-type" evidence="1">
    <location>
        <begin position="1"/>
        <end position="141"/>
    </location>
</feature>
<dbReference type="Proteomes" id="UP000309133">
    <property type="component" value="Unassembled WGS sequence"/>
</dbReference>
<sequence>MDELESAAWLSLVGLTELLPPSLDAQLQTDAQLTHFEFQVLSTLRFAPEQTVQSKDLAASTNSTLPRLSHVVTRLEQRGLVRKLPCPTDRRATNVQLSDDGRRIVIRATGGHIDHVRRLVIDRLDRDELAALAKIGTTLNRALDPSDRFARHIRDAD</sequence>
<dbReference type="Gene3D" id="1.10.10.10">
    <property type="entry name" value="Winged helix-like DNA-binding domain superfamily/Winged helix DNA-binding domain"/>
    <property type="match status" value="1"/>
</dbReference>
<dbReference type="PANTHER" id="PTHR33164">
    <property type="entry name" value="TRANSCRIPTIONAL REGULATOR, MARR FAMILY"/>
    <property type="match status" value="1"/>
</dbReference>
<protein>
    <submittedName>
        <fullName evidence="2">MarR family transcriptional regulator</fullName>
    </submittedName>
</protein>
<evidence type="ECO:0000313" key="3">
    <source>
        <dbReference type="Proteomes" id="UP000309133"/>
    </source>
</evidence>
<organism evidence="2 3">
    <name type="scientific">Naasia lichenicola</name>
    <dbReference type="NCBI Taxonomy" id="2565933"/>
    <lineage>
        <taxon>Bacteria</taxon>
        <taxon>Bacillati</taxon>
        <taxon>Actinomycetota</taxon>
        <taxon>Actinomycetes</taxon>
        <taxon>Micrococcales</taxon>
        <taxon>Microbacteriaceae</taxon>
        <taxon>Naasia</taxon>
    </lineage>
</organism>
<dbReference type="EMBL" id="SSSM01000005">
    <property type="protein sequence ID" value="THG30194.1"/>
    <property type="molecule type" value="Genomic_DNA"/>
</dbReference>
<dbReference type="SUPFAM" id="SSF46785">
    <property type="entry name" value="Winged helix' DNA-binding domain"/>
    <property type="match status" value="1"/>
</dbReference>
<proteinExistence type="predicted"/>
<dbReference type="OrthoDB" id="8635520at2"/>
<accession>A0A4S4FJT9</accession>
<dbReference type="SMART" id="SM00347">
    <property type="entry name" value="HTH_MARR"/>
    <property type="match status" value="1"/>
</dbReference>
<dbReference type="InterPro" id="IPR000835">
    <property type="entry name" value="HTH_MarR-typ"/>
</dbReference>
<dbReference type="InterPro" id="IPR036390">
    <property type="entry name" value="WH_DNA-bd_sf"/>
</dbReference>
<comment type="caution">
    <text evidence="2">The sequence shown here is derived from an EMBL/GenBank/DDBJ whole genome shotgun (WGS) entry which is preliminary data.</text>
</comment>
<dbReference type="GO" id="GO:0006950">
    <property type="term" value="P:response to stress"/>
    <property type="evidence" value="ECO:0007669"/>
    <property type="project" value="TreeGrafter"/>
</dbReference>
<name>A0A4S4FJT9_9MICO</name>
<dbReference type="PANTHER" id="PTHR33164:SF99">
    <property type="entry name" value="MARR FAMILY REGULATORY PROTEIN"/>
    <property type="match status" value="1"/>
</dbReference>
<evidence type="ECO:0000259" key="1">
    <source>
        <dbReference type="PROSITE" id="PS50995"/>
    </source>
</evidence>
<reference evidence="2 3" key="1">
    <citation type="submission" date="2019-04" db="EMBL/GenBank/DDBJ databases">
        <authorList>
            <person name="Jiang L."/>
        </authorList>
    </citation>
    <scope>NUCLEOTIDE SEQUENCE [LARGE SCALE GENOMIC DNA]</scope>
    <source>
        <strain evidence="2 3">YIM 131853</strain>
    </source>
</reference>
<dbReference type="AlphaFoldDB" id="A0A4S4FJT9"/>
<gene>
    <name evidence="2" type="ORF">E6C64_11760</name>
</gene>
<keyword evidence="3" id="KW-1185">Reference proteome</keyword>
<dbReference type="InterPro" id="IPR039422">
    <property type="entry name" value="MarR/SlyA-like"/>
</dbReference>
<dbReference type="InterPro" id="IPR036388">
    <property type="entry name" value="WH-like_DNA-bd_sf"/>
</dbReference>
<dbReference type="GO" id="GO:0003700">
    <property type="term" value="F:DNA-binding transcription factor activity"/>
    <property type="evidence" value="ECO:0007669"/>
    <property type="project" value="InterPro"/>
</dbReference>